<evidence type="ECO:0000313" key="1">
    <source>
        <dbReference type="EMBL" id="KAK4354462.1"/>
    </source>
</evidence>
<organism evidence="1 2">
    <name type="scientific">Anisodus tanguticus</name>
    <dbReference type="NCBI Taxonomy" id="243964"/>
    <lineage>
        <taxon>Eukaryota</taxon>
        <taxon>Viridiplantae</taxon>
        <taxon>Streptophyta</taxon>
        <taxon>Embryophyta</taxon>
        <taxon>Tracheophyta</taxon>
        <taxon>Spermatophyta</taxon>
        <taxon>Magnoliopsida</taxon>
        <taxon>eudicotyledons</taxon>
        <taxon>Gunneridae</taxon>
        <taxon>Pentapetalae</taxon>
        <taxon>asterids</taxon>
        <taxon>lamiids</taxon>
        <taxon>Solanales</taxon>
        <taxon>Solanaceae</taxon>
        <taxon>Solanoideae</taxon>
        <taxon>Hyoscyameae</taxon>
        <taxon>Anisodus</taxon>
    </lineage>
</organism>
<name>A0AAE1RNR9_9SOLA</name>
<dbReference type="AlphaFoldDB" id="A0AAE1RNR9"/>
<dbReference type="Proteomes" id="UP001291623">
    <property type="component" value="Unassembled WGS sequence"/>
</dbReference>
<comment type="caution">
    <text evidence="1">The sequence shown here is derived from an EMBL/GenBank/DDBJ whole genome shotgun (WGS) entry which is preliminary data.</text>
</comment>
<dbReference type="EMBL" id="JAVYJV010000014">
    <property type="protein sequence ID" value="KAK4354462.1"/>
    <property type="molecule type" value="Genomic_DNA"/>
</dbReference>
<gene>
    <name evidence="1" type="ORF">RND71_026656</name>
</gene>
<reference evidence="1" key="1">
    <citation type="submission" date="2023-12" db="EMBL/GenBank/DDBJ databases">
        <title>Genome assembly of Anisodus tanguticus.</title>
        <authorList>
            <person name="Wang Y.-J."/>
        </authorList>
    </citation>
    <scope>NUCLEOTIDE SEQUENCE</scope>
    <source>
        <strain evidence="1">KB-2021</strain>
        <tissue evidence="1">Leaf</tissue>
    </source>
</reference>
<protein>
    <submittedName>
        <fullName evidence="1">Uncharacterized protein</fullName>
    </submittedName>
</protein>
<keyword evidence="2" id="KW-1185">Reference proteome</keyword>
<proteinExistence type="predicted"/>
<sequence length="72" mass="8329">MAVSVDRTRLMLEYVKGLHEEVKMSFSPPAYLLVVMLRLDQKIGPILDVDGELFNKRCNGYDKERSSSDYME</sequence>
<accession>A0AAE1RNR9</accession>
<evidence type="ECO:0000313" key="2">
    <source>
        <dbReference type="Proteomes" id="UP001291623"/>
    </source>
</evidence>